<gene>
    <name evidence="1" type="ORF">GMORB2_6507</name>
</gene>
<proteinExistence type="predicted"/>
<protein>
    <submittedName>
        <fullName evidence="1">Uncharacterized protein</fullName>
    </submittedName>
</protein>
<dbReference type="GeneID" id="55972732"/>
<name>A0A9P5D5Y1_9HYPO</name>
<dbReference type="Proteomes" id="UP000749293">
    <property type="component" value="Unassembled WGS sequence"/>
</dbReference>
<evidence type="ECO:0000313" key="2">
    <source>
        <dbReference type="Proteomes" id="UP000749293"/>
    </source>
</evidence>
<sequence>MTRVTVCRSGRVAGVTGSRLSGILESWESPSFTQKPSWSLADSHRPVPCRVEKSSVSDEMVCLDMMRDGYFVPLKDPAYWTRCHHHWRSLRTPRLFWLAGEEVGETARWRSVWELLVFSHGYVPAAGWCFQNPLHSSHSSVLQSHFDPPRVVALGEDLEHHARRLPSRGLILLEDNRHASPRSDLLDGWDPTVARFVPAAAGQDVADDFAGDS</sequence>
<dbReference type="RefSeq" id="XP_035321611.1">
    <property type="nucleotide sequence ID" value="XM_035468477.1"/>
</dbReference>
<dbReference type="AlphaFoldDB" id="A0A9P5D5Y1"/>
<organism evidence="1 2">
    <name type="scientific">Geosmithia morbida</name>
    <dbReference type="NCBI Taxonomy" id="1094350"/>
    <lineage>
        <taxon>Eukaryota</taxon>
        <taxon>Fungi</taxon>
        <taxon>Dikarya</taxon>
        <taxon>Ascomycota</taxon>
        <taxon>Pezizomycotina</taxon>
        <taxon>Sordariomycetes</taxon>
        <taxon>Hypocreomycetidae</taxon>
        <taxon>Hypocreales</taxon>
        <taxon>Bionectriaceae</taxon>
        <taxon>Geosmithia</taxon>
    </lineage>
</organism>
<keyword evidence="2" id="KW-1185">Reference proteome</keyword>
<evidence type="ECO:0000313" key="1">
    <source>
        <dbReference type="EMBL" id="KAF4122959.1"/>
    </source>
</evidence>
<reference evidence="1" key="1">
    <citation type="submission" date="2020-03" db="EMBL/GenBank/DDBJ databases">
        <title>Site-based positive gene gene selection in Geosmithia morbida across the United States reveals a broad range of putative effectors and factors for local host and environmental adapation.</title>
        <authorList>
            <person name="Onufrak A."/>
            <person name="Murdoch R.W."/>
            <person name="Gazis R."/>
            <person name="Huff M."/>
            <person name="Staton M."/>
            <person name="Klingeman W."/>
            <person name="Hadziabdic D."/>
        </authorList>
    </citation>
    <scope>NUCLEOTIDE SEQUENCE</scope>
    <source>
        <strain evidence="1">1262</strain>
    </source>
</reference>
<dbReference type="EMBL" id="JAANYQ010000007">
    <property type="protein sequence ID" value="KAF4122959.1"/>
    <property type="molecule type" value="Genomic_DNA"/>
</dbReference>
<comment type="caution">
    <text evidence="1">The sequence shown here is derived from an EMBL/GenBank/DDBJ whole genome shotgun (WGS) entry which is preliminary data.</text>
</comment>
<accession>A0A9P5D5Y1</accession>